<dbReference type="AlphaFoldDB" id="I3TDP3"/>
<dbReference type="STRING" id="1184251.TCELL_0456"/>
<name>I3TDP3_THEC1</name>
<dbReference type="EMBL" id="CP003531">
    <property type="protein sequence ID" value="AFK50881.1"/>
    <property type="molecule type" value="Genomic_DNA"/>
</dbReference>
<organism evidence="1 2">
    <name type="scientific">Thermogladius calderae (strain DSM 22663 / VKM B-2946 / 1633)</name>
    <dbReference type="NCBI Taxonomy" id="1184251"/>
    <lineage>
        <taxon>Archaea</taxon>
        <taxon>Thermoproteota</taxon>
        <taxon>Thermoprotei</taxon>
        <taxon>Desulfurococcales</taxon>
        <taxon>Desulfurococcaceae</taxon>
        <taxon>Thermogladius</taxon>
    </lineage>
</organism>
<evidence type="ECO:0000313" key="2">
    <source>
        <dbReference type="Proteomes" id="UP000005270"/>
    </source>
</evidence>
<dbReference type="GeneID" id="301705549"/>
<dbReference type="KEGG" id="thg:TCELL_0456"/>
<accession>I3TDP3</accession>
<dbReference type="InParanoid" id="I3TDP3"/>
<sequence>MKIVQALDRLFSLREAVRSLSTFNELSIVVNCEGSKYDHAWLGLRVVEGSQYLPLREKYCSFIRLASSLVKYISLGGVEALESVVCGETPCHGFALVAGV</sequence>
<protein>
    <submittedName>
        <fullName evidence="1">Uncharacterized protein</fullName>
    </submittedName>
</protein>
<evidence type="ECO:0000313" key="1">
    <source>
        <dbReference type="EMBL" id="AFK50881.1"/>
    </source>
</evidence>
<proteinExistence type="predicted"/>
<keyword evidence="2" id="KW-1185">Reference proteome</keyword>
<gene>
    <name evidence="1" type="ordered locus">TCELL_0456</name>
</gene>
<reference evidence="1 2" key="1">
    <citation type="journal article" date="2012" name="J. Bacteriol.">
        <title>Complete genome sequence of the hyperthermophilic cellulolytic Crenarchaeon 'Thermogladius cellulolyticus' 1633.</title>
        <authorList>
            <person name="Mardanov A.V."/>
            <person name="Kochetkova T.V."/>
            <person name="Beletsky A.V."/>
            <person name="Bonch-Osmolovskaya E.A."/>
            <person name="Ravin N.V."/>
            <person name="Skryabin K.G."/>
        </authorList>
    </citation>
    <scope>NUCLEOTIDE SEQUENCE [LARGE SCALE GENOMIC DNA]</scope>
    <source>
        <strain evidence="2">DSM 22663 / VKM B-2946 / 1633</strain>
    </source>
</reference>
<dbReference type="HOGENOM" id="CLU_2299479_0_0_2"/>
<dbReference type="RefSeq" id="WP_014737131.1">
    <property type="nucleotide sequence ID" value="NC_017954.1"/>
</dbReference>
<dbReference type="Proteomes" id="UP000005270">
    <property type="component" value="Chromosome"/>
</dbReference>